<sequence>MAERVAQASRRAGRYIGRPVTRLEDPPLVTGRARFVGDVNFPRQLHARIVRSSHAKGRIVSIDADEARAVPGVVAVWTAADMADVPNIPFRATAIKGLTPYTQPPLARDYVRFVGEPVAVVIADDAYVAEDAAELVFADIEELDPYLDATADPGEFAPGLGCEPVVIEKGYGDTDAAFDAAHAVVELELSTGRHSAVPMEPRGLLARFDESRGVLELYGAAKRPHWNRDQLAELFSMSPADIELFENSVGGGFGVRGELYPEDLILCHAALTLRRPVKWIEDRREHLLSANQSREQTHRIRAAVDAEGRILAIDECLFHDQGAYVRTHGARVADMTIGLLLGPYRVPAYRARAHYRLTNKTPAATYRAPGRFEGTFVRERLIEAIGRNLGIDALQVRRVNLLASSDMPYERGLSALETEVVLDSGDYEGLLDKALDFVGWNDLQDEAERRRAAGEAVGVGLGMFVEKSGLGPSEVVDVSVQTDGSVRVVTGAASVGQGMETVIAQICAETLGVDYRRIRVLHGDTNLIPFGFGAHASRVTVMTGEAARRACETVRDKALDLAAELLQMDRDKLSIEEGTVGASEGEGPSISLGELARNLTPASTVRGDREPGLSATGWFHNKHMNYPYGIHVAKVRVDRETGHVEVERYAVIYDIGRAVNPALVEGQIVGGLAQGLGGALYEEFVYDDTGQPLSVTLADYQMVTATEMPPVDVLILEDAPSPLNPLGIKGAGEAGVNAAGAAIASAVDDALQMPGLVRRLPITPQSLRKQLLTENAGE</sequence>
<evidence type="ECO:0000256" key="2">
    <source>
        <dbReference type="ARBA" id="ARBA00023002"/>
    </source>
</evidence>
<dbReference type="SUPFAM" id="SSF56003">
    <property type="entry name" value="Molybdenum cofactor-binding domain"/>
    <property type="match status" value="1"/>
</dbReference>
<dbReference type="Proteomes" id="UP001378188">
    <property type="component" value="Unassembled WGS sequence"/>
</dbReference>
<protein>
    <submittedName>
        <fullName evidence="4">Xanthine dehydrogenase family protein molybdopterin-binding subunit</fullName>
    </submittedName>
</protein>
<dbReference type="AlphaFoldDB" id="A0AAW9RIJ3"/>
<dbReference type="Pfam" id="PF20256">
    <property type="entry name" value="MoCoBD_2"/>
    <property type="match status" value="1"/>
</dbReference>
<dbReference type="Gene3D" id="3.90.1170.50">
    <property type="entry name" value="Aldehyde oxidase/xanthine dehydrogenase, a/b hammerhead"/>
    <property type="match status" value="1"/>
</dbReference>
<organism evidence="4 5">
    <name type="scientific">Microbaculum marinum</name>
    <dbReference type="NCBI Taxonomy" id="1764581"/>
    <lineage>
        <taxon>Bacteria</taxon>
        <taxon>Pseudomonadati</taxon>
        <taxon>Pseudomonadota</taxon>
        <taxon>Alphaproteobacteria</taxon>
        <taxon>Hyphomicrobiales</taxon>
        <taxon>Tepidamorphaceae</taxon>
        <taxon>Microbaculum</taxon>
    </lineage>
</organism>
<dbReference type="GO" id="GO:0005506">
    <property type="term" value="F:iron ion binding"/>
    <property type="evidence" value="ECO:0007669"/>
    <property type="project" value="InterPro"/>
</dbReference>
<accession>A0AAW9RIJ3</accession>
<dbReference type="PANTHER" id="PTHR11908:SF132">
    <property type="entry name" value="ALDEHYDE OXIDASE 1-RELATED"/>
    <property type="match status" value="1"/>
</dbReference>
<dbReference type="RefSeq" id="WP_340327732.1">
    <property type="nucleotide sequence ID" value="NZ_JAZHOF010000001.1"/>
</dbReference>
<gene>
    <name evidence="4" type="ORF">V3328_00800</name>
</gene>
<name>A0AAW9RIJ3_9HYPH</name>
<keyword evidence="1" id="KW-0500">Molybdenum</keyword>
<keyword evidence="2" id="KW-0560">Oxidoreductase</keyword>
<evidence type="ECO:0000259" key="3">
    <source>
        <dbReference type="SMART" id="SM01008"/>
    </source>
</evidence>
<evidence type="ECO:0000313" key="4">
    <source>
        <dbReference type="EMBL" id="MEJ8569992.1"/>
    </source>
</evidence>
<dbReference type="SUPFAM" id="SSF54665">
    <property type="entry name" value="CO dehydrogenase molybdoprotein N-domain-like"/>
    <property type="match status" value="1"/>
</dbReference>
<reference evidence="4 5" key="1">
    <citation type="submission" date="2024-02" db="EMBL/GenBank/DDBJ databases">
        <title>Genome analysis and characterization of Microbaculum marinisediminis sp. nov., isolated from marine sediment.</title>
        <authorList>
            <person name="Du Z.-J."/>
            <person name="Ye Y.-Q."/>
            <person name="Zhang Z.-R."/>
            <person name="Yuan S.-M."/>
            <person name="Zhang X.-Y."/>
        </authorList>
    </citation>
    <scope>NUCLEOTIDE SEQUENCE [LARGE SCALE GENOMIC DNA]</scope>
    <source>
        <strain evidence="4 5">SDUM1044001</strain>
    </source>
</reference>
<dbReference type="PANTHER" id="PTHR11908">
    <property type="entry name" value="XANTHINE DEHYDROGENASE"/>
    <property type="match status" value="1"/>
</dbReference>
<dbReference type="GO" id="GO:0016491">
    <property type="term" value="F:oxidoreductase activity"/>
    <property type="evidence" value="ECO:0007669"/>
    <property type="project" value="UniProtKB-KW"/>
</dbReference>
<dbReference type="InterPro" id="IPR037165">
    <property type="entry name" value="AldOxase/xan_DH_Mopterin-bd_sf"/>
</dbReference>
<dbReference type="InterPro" id="IPR046867">
    <property type="entry name" value="AldOxase/xan_DH_MoCoBD2"/>
</dbReference>
<dbReference type="Gene3D" id="3.30.365.10">
    <property type="entry name" value="Aldehyde oxidase/xanthine dehydrogenase, molybdopterin binding domain"/>
    <property type="match status" value="4"/>
</dbReference>
<feature type="domain" description="Aldehyde oxidase/xanthine dehydrogenase a/b hammerhead" evidence="3">
    <location>
        <begin position="30"/>
        <end position="144"/>
    </location>
</feature>
<keyword evidence="5" id="KW-1185">Reference proteome</keyword>
<proteinExistence type="predicted"/>
<dbReference type="Pfam" id="PF02738">
    <property type="entry name" value="MoCoBD_1"/>
    <property type="match status" value="1"/>
</dbReference>
<evidence type="ECO:0000256" key="1">
    <source>
        <dbReference type="ARBA" id="ARBA00022505"/>
    </source>
</evidence>
<dbReference type="InterPro" id="IPR016208">
    <property type="entry name" value="Ald_Oxase/xanthine_DH-like"/>
</dbReference>
<dbReference type="EMBL" id="JAZHOF010000001">
    <property type="protein sequence ID" value="MEJ8569992.1"/>
    <property type="molecule type" value="Genomic_DNA"/>
</dbReference>
<dbReference type="SMART" id="SM01008">
    <property type="entry name" value="Ald_Xan_dh_C"/>
    <property type="match status" value="1"/>
</dbReference>
<dbReference type="InterPro" id="IPR000674">
    <property type="entry name" value="Ald_Oxase/Xan_DH_a/b"/>
</dbReference>
<dbReference type="InterPro" id="IPR036856">
    <property type="entry name" value="Ald_Oxase/Xan_DH_a/b_sf"/>
</dbReference>
<comment type="caution">
    <text evidence="4">The sequence shown here is derived from an EMBL/GenBank/DDBJ whole genome shotgun (WGS) entry which is preliminary data.</text>
</comment>
<evidence type="ECO:0000313" key="5">
    <source>
        <dbReference type="Proteomes" id="UP001378188"/>
    </source>
</evidence>
<dbReference type="Pfam" id="PF01315">
    <property type="entry name" value="Ald_Xan_dh_C"/>
    <property type="match status" value="1"/>
</dbReference>
<dbReference type="InterPro" id="IPR008274">
    <property type="entry name" value="AldOxase/xan_DH_MoCoBD1"/>
</dbReference>